<comment type="similarity">
    <text evidence="3">Belongs to the class-I pyridoxal-phosphate-dependent aminotransferase family.</text>
</comment>
<dbReference type="PANTHER" id="PTHR42885">
    <property type="entry name" value="HISTIDINOL-PHOSPHATE AMINOTRANSFERASE-RELATED"/>
    <property type="match status" value="1"/>
</dbReference>
<dbReference type="Gene3D" id="3.90.1150.10">
    <property type="entry name" value="Aspartate Aminotransferase, domain 1"/>
    <property type="match status" value="1"/>
</dbReference>
<sequence length="344" mass="39600">MKYRMHGANPDKLYSKLGIEMPERVIDFSTNTNVLEFNLEMDFDFNKIVSTYPDDECLELKSTLASIESCREGEIIVCSGTNEFIYMLASIHAGGRAVLLQPLYSEYEKALKGYGVEILDIFSAEDIFALEDVDLLFICNPNNPTGSFMDVGEIRDIAAYCKGKNIKVVFDEAYSFFLEDECHTTDLIKEFDNIYIMKSLTKIFNLSGIRIGYVLTDEKNAAELEVIHPTWSVNSIAQKLAVQYLDCEKYIMNTRDYYKNERKRFIGKIRKHGFEVLDTKVNFFLIKVDNDDEIIEKLMKKGIVTRHTKNFKTLEGGYIRVAVKSKEDNDYFMEILSQISLTNI</sequence>
<evidence type="ECO:0000256" key="2">
    <source>
        <dbReference type="ARBA" id="ARBA00022898"/>
    </source>
</evidence>
<accession>A0A1M6KKL4</accession>
<dbReference type="EMBL" id="FQZL01000026">
    <property type="protein sequence ID" value="SHJ59361.1"/>
    <property type="molecule type" value="Genomic_DNA"/>
</dbReference>
<dbReference type="PROSITE" id="PS00105">
    <property type="entry name" value="AA_TRANSFER_CLASS_1"/>
    <property type="match status" value="1"/>
</dbReference>
<dbReference type="GO" id="GO:0030170">
    <property type="term" value="F:pyridoxal phosphate binding"/>
    <property type="evidence" value="ECO:0007669"/>
    <property type="project" value="InterPro"/>
</dbReference>
<protein>
    <recommendedName>
        <fullName evidence="3">Aminotransferase</fullName>
        <ecNumber evidence="3">2.6.1.-</ecNumber>
    </recommendedName>
</protein>
<dbReference type="InterPro" id="IPR015424">
    <property type="entry name" value="PyrdxlP-dep_Trfase"/>
</dbReference>
<evidence type="ECO:0000259" key="4">
    <source>
        <dbReference type="Pfam" id="PF00155"/>
    </source>
</evidence>
<dbReference type="STRING" id="1121476.SAMN02745751_02923"/>
<dbReference type="OrthoDB" id="9813612at2"/>
<keyword evidence="3" id="KW-0808">Transferase</keyword>
<dbReference type="EC" id="2.6.1.-" evidence="3"/>
<gene>
    <name evidence="5" type="ORF">SAMN02745751_02923</name>
</gene>
<evidence type="ECO:0000313" key="6">
    <source>
        <dbReference type="Proteomes" id="UP000184052"/>
    </source>
</evidence>
<dbReference type="InterPro" id="IPR015422">
    <property type="entry name" value="PyrdxlP-dep_Trfase_small"/>
</dbReference>
<dbReference type="InterPro" id="IPR004838">
    <property type="entry name" value="NHTrfase_class1_PyrdxlP-BS"/>
</dbReference>
<dbReference type="InterPro" id="IPR015421">
    <property type="entry name" value="PyrdxlP-dep_Trfase_major"/>
</dbReference>
<dbReference type="Pfam" id="PF00155">
    <property type="entry name" value="Aminotran_1_2"/>
    <property type="match status" value="1"/>
</dbReference>
<dbReference type="RefSeq" id="WP_073050306.1">
    <property type="nucleotide sequence ID" value="NZ_FQZL01000026.1"/>
</dbReference>
<evidence type="ECO:0000313" key="5">
    <source>
        <dbReference type="EMBL" id="SHJ59361.1"/>
    </source>
</evidence>
<proteinExistence type="inferred from homology"/>
<dbReference type="InterPro" id="IPR004839">
    <property type="entry name" value="Aminotransferase_I/II_large"/>
</dbReference>
<comment type="cofactor">
    <cofactor evidence="1 3">
        <name>pyridoxal 5'-phosphate</name>
        <dbReference type="ChEBI" id="CHEBI:597326"/>
    </cofactor>
</comment>
<keyword evidence="3" id="KW-0032">Aminotransferase</keyword>
<evidence type="ECO:0000256" key="1">
    <source>
        <dbReference type="ARBA" id="ARBA00001933"/>
    </source>
</evidence>
<keyword evidence="6" id="KW-1185">Reference proteome</keyword>
<dbReference type="CDD" id="cd00609">
    <property type="entry name" value="AAT_like"/>
    <property type="match status" value="1"/>
</dbReference>
<dbReference type="Proteomes" id="UP000184052">
    <property type="component" value="Unassembled WGS sequence"/>
</dbReference>
<feature type="domain" description="Aminotransferase class I/classII large" evidence="4">
    <location>
        <begin position="65"/>
        <end position="335"/>
    </location>
</feature>
<organism evidence="5 6">
    <name type="scientific">Dethiosulfatibacter aminovorans DSM 17477</name>
    <dbReference type="NCBI Taxonomy" id="1121476"/>
    <lineage>
        <taxon>Bacteria</taxon>
        <taxon>Bacillati</taxon>
        <taxon>Bacillota</taxon>
        <taxon>Tissierellia</taxon>
        <taxon>Dethiosulfatibacter</taxon>
    </lineage>
</organism>
<dbReference type="GO" id="GO:0008483">
    <property type="term" value="F:transaminase activity"/>
    <property type="evidence" value="ECO:0007669"/>
    <property type="project" value="UniProtKB-KW"/>
</dbReference>
<dbReference type="PANTHER" id="PTHR42885:SF1">
    <property type="entry name" value="THREONINE-PHOSPHATE DECARBOXYLASE"/>
    <property type="match status" value="1"/>
</dbReference>
<dbReference type="AlphaFoldDB" id="A0A1M6KKL4"/>
<name>A0A1M6KKL4_9FIRM</name>
<evidence type="ECO:0000256" key="3">
    <source>
        <dbReference type="RuleBase" id="RU000481"/>
    </source>
</evidence>
<keyword evidence="2" id="KW-0663">Pyridoxal phosphate</keyword>
<reference evidence="5 6" key="1">
    <citation type="submission" date="2016-11" db="EMBL/GenBank/DDBJ databases">
        <authorList>
            <person name="Jaros S."/>
            <person name="Januszkiewicz K."/>
            <person name="Wedrychowicz H."/>
        </authorList>
    </citation>
    <scope>NUCLEOTIDE SEQUENCE [LARGE SCALE GENOMIC DNA]</scope>
    <source>
        <strain evidence="5 6">DSM 17477</strain>
    </source>
</reference>
<dbReference type="SUPFAM" id="SSF53383">
    <property type="entry name" value="PLP-dependent transferases"/>
    <property type="match status" value="1"/>
</dbReference>
<dbReference type="Gene3D" id="3.40.640.10">
    <property type="entry name" value="Type I PLP-dependent aspartate aminotransferase-like (Major domain)"/>
    <property type="match status" value="1"/>
</dbReference>